<dbReference type="AlphaFoldDB" id="A0A9J7L7W5"/>
<keyword evidence="3" id="KW-1133">Transmembrane helix</keyword>
<dbReference type="GO" id="GO:0016020">
    <property type="term" value="C:membrane"/>
    <property type="evidence" value="ECO:0007669"/>
    <property type="project" value="InterPro"/>
</dbReference>
<sequence length="434" mass="48180">MGVNQSKSCEPQGSPDSDQTEVMTTSADGRVEIKKDDLGPEEQEKLRMFADKVKNANDQSSAEMIQTLHEEVGQHVDEEAWMGQAYVRIGIVGVTGAGKSTFINSFRGLEAGDPGAAAVDTIETTADTAEYPHPEHDHVILVDFPGALFKLEDGGRRRSAKFDMKEYTRKFGEKMRECNVFLVFTSDRVHDNAVWIAAKAREIGKKVLFVRSKFDQDVANKRRDDKTYFAGGQEEGEERLLQFHRQDYVTKLETMGYGRVAPEDVFIISGIVENIQRGRWDATALKEAMLKQLNIPQQMLFITICIVITTVMLFKRGFGLNEDSVRNLATLTGKDVTELQRFVDDRLSLVKKITQFFQGDINRQNLKQALVVAGAGGVLAAAIAVDVAIDTVIPFVGGLVTAPASFGIAWKALCLVIEQQEECALGLYDLAFQR</sequence>
<reference evidence="6" key="2">
    <citation type="submission" date="2025-08" db="UniProtKB">
        <authorList>
            <consortium name="RefSeq"/>
        </authorList>
    </citation>
    <scope>IDENTIFICATION</scope>
    <source>
        <strain evidence="6">S238N-H82</strain>
        <tissue evidence="6">Testes</tissue>
    </source>
</reference>
<evidence type="ECO:0000256" key="1">
    <source>
        <dbReference type="ARBA" id="ARBA00005429"/>
    </source>
</evidence>
<organism evidence="5 6">
    <name type="scientific">Branchiostoma floridae</name>
    <name type="common">Florida lancelet</name>
    <name type="synonym">Amphioxus</name>
    <dbReference type="NCBI Taxonomy" id="7739"/>
    <lineage>
        <taxon>Eukaryota</taxon>
        <taxon>Metazoa</taxon>
        <taxon>Chordata</taxon>
        <taxon>Cephalochordata</taxon>
        <taxon>Leptocardii</taxon>
        <taxon>Amphioxiformes</taxon>
        <taxon>Branchiostomatidae</taxon>
        <taxon>Branchiostoma</taxon>
    </lineage>
</organism>
<dbReference type="GO" id="GO:0005525">
    <property type="term" value="F:GTP binding"/>
    <property type="evidence" value="ECO:0007669"/>
    <property type="project" value="InterPro"/>
</dbReference>
<keyword evidence="5" id="KW-1185">Reference proteome</keyword>
<dbReference type="Proteomes" id="UP000001554">
    <property type="component" value="Chromosome 5"/>
</dbReference>
<proteinExistence type="inferred from homology"/>
<evidence type="ECO:0000313" key="5">
    <source>
        <dbReference type="Proteomes" id="UP000001554"/>
    </source>
</evidence>
<gene>
    <name evidence="6" type="primary">LOC118416182</name>
</gene>
<dbReference type="InterPro" id="IPR007743">
    <property type="entry name" value="Immunity-related_GTPase-like"/>
</dbReference>
<dbReference type="RefSeq" id="XP_035677155.1">
    <property type="nucleotide sequence ID" value="XM_035821262.1"/>
</dbReference>
<dbReference type="InterPro" id="IPR030385">
    <property type="entry name" value="G_IRG_dom"/>
</dbReference>
<feature type="compositionally biased region" description="Polar residues" evidence="2">
    <location>
        <begin position="1"/>
        <end position="27"/>
    </location>
</feature>
<accession>A0A9J7L7W5</accession>
<feature type="transmembrane region" description="Helical" evidence="3">
    <location>
        <begin position="395"/>
        <end position="417"/>
    </location>
</feature>
<evidence type="ECO:0000259" key="4">
    <source>
        <dbReference type="PROSITE" id="PS51716"/>
    </source>
</evidence>
<feature type="region of interest" description="Disordered" evidence="2">
    <location>
        <begin position="1"/>
        <end position="41"/>
    </location>
</feature>
<evidence type="ECO:0000313" key="6">
    <source>
        <dbReference type="RefSeq" id="XP_035677155.1"/>
    </source>
</evidence>
<dbReference type="OrthoDB" id="422720at2759"/>
<dbReference type="PROSITE" id="PS51716">
    <property type="entry name" value="G_IRG"/>
    <property type="match status" value="1"/>
</dbReference>
<comment type="similarity">
    <text evidence="1">Belongs to the TRAFAC class dynamin-like GTPase superfamily. IRG family.</text>
</comment>
<feature type="transmembrane region" description="Helical" evidence="3">
    <location>
        <begin position="369"/>
        <end position="389"/>
    </location>
</feature>
<dbReference type="Pfam" id="PF05049">
    <property type="entry name" value="IIGP"/>
    <property type="match status" value="1"/>
</dbReference>
<dbReference type="GeneID" id="118416182"/>
<dbReference type="Gene3D" id="3.40.50.300">
    <property type="entry name" value="P-loop containing nucleotide triphosphate hydrolases"/>
    <property type="match status" value="1"/>
</dbReference>
<name>A0A9J7L7W5_BRAFL</name>
<feature type="compositionally biased region" description="Basic and acidic residues" evidence="2">
    <location>
        <begin position="29"/>
        <end position="41"/>
    </location>
</feature>
<evidence type="ECO:0000256" key="3">
    <source>
        <dbReference type="SAM" id="Phobius"/>
    </source>
</evidence>
<dbReference type="OMA" id="ENIHFFM"/>
<keyword evidence="3" id="KW-0812">Transmembrane</keyword>
<dbReference type="PANTHER" id="PTHR14143">
    <property type="entry name" value="INTERFERON-INDUCIBLE GTPASE FAMILY MEMBER"/>
    <property type="match status" value="1"/>
</dbReference>
<dbReference type="SUPFAM" id="SSF52540">
    <property type="entry name" value="P-loop containing nucleoside triphosphate hydrolases"/>
    <property type="match status" value="1"/>
</dbReference>
<evidence type="ECO:0000256" key="2">
    <source>
        <dbReference type="SAM" id="MobiDB-lite"/>
    </source>
</evidence>
<feature type="transmembrane region" description="Helical" evidence="3">
    <location>
        <begin position="295"/>
        <end position="314"/>
    </location>
</feature>
<dbReference type="KEGG" id="bfo:118416182"/>
<dbReference type="PANTHER" id="PTHR14143:SF1">
    <property type="entry name" value="IRG-TYPE G DOMAIN-CONTAINING PROTEIN"/>
    <property type="match status" value="1"/>
</dbReference>
<reference evidence="5" key="1">
    <citation type="journal article" date="2020" name="Nat. Ecol. Evol.">
        <title>Deeply conserved synteny resolves early events in vertebrate evolution.</title>
        <authorList>
            <person name="Simakov O."/>
            <person name="Marletaz F."/>
            <person name="Yue J.X."/>
            <person name="O'Connell B."/>
            <person name="Jenkins J."/>
            <person name="Brandt A."/>
            <person name="Calef R."/>
            <person name="Tung C.H."/>
            <person name="Huang T.K."/>
            <person name="Schmutz J."/>
            <person name="Satoh N."/>
            <person name="Yu J.K."/>
            <person name="Putnam N.H."/>
            <person name="Green R.E."/>
            <person name="Rokhsar D.S."/>
        </authorList>
    </citation>
    <scope>NUCLEOTIDE SEQUENCE [LARGE SCALE GENOMIC DNA]</scope>
    <source>
        <strain evidence="5">S238N-H82</strain>
    </source>
</reference>
<protein>
    <submittedName>
        <fullName evidence="6">Interferon-inducible GTPase 5-like</fullName>
    </submittedName>
</protein>
<dbReference type="InterPro" id="IPR027417">
    <property type="entry name" value="P-loop_NTPase"/>
</dbReference>
<feature type="domain" description="IRG-type G" evidence="4">
    <location>
        <begin position="85"/>
        <end position="292"/>
    </location>
</feature>
<keyword evidence="3" id="KW-0472">Membrane</keyword>